<dbReference type="Proteomes" id="UP001501218">
    <property type="component" value="Unassembled WGS sequence"/>
</dbReference>
<evidence type="ECO:0000313" key="4">
    <source>
        <dbReference type="Proteomes" id="UP001501218"/>
    </source>
</evidence>
<evidence type="ECO:0000259" key="2">
    <source>
        <dbReference type="Pfam" id="PF04149"/>
    </source>
</evidence>
<feature type="region of interest" description="Disordered" evidence="1">
    <location>
        <begin position="1"/>
        <end position="22"/>
    </location>
</feature>
<sequence length="73" mass="7881">MPKPSRTYGEWRKATRSGGNNGNCVEVGFTADGSLAGVRDTKEAGRADRGVLEVRREAWSRFLGAVRRGELGG</sequence>
<feature type="domain" description="DUF397" evidence="2">
    <location>
        <begin position="10"/>
        <end position="67"/>
    </location>
</feature>
<name>A0ABN3FXI9_9PSEU</name>
<gene>
    <name evidence="3" type="ORF">GCM10009854_15260</name>
</gene>
<reference evidence="4" key="1">
    <citation type="journal article" date="2019" name="Int. J. Syst. Evol. Microbiol.">
        <title>The Global Catalogue of Microorganisms (GCM) 10K type strain sequencing project: providing services to taxonomists for standard genome sequencing and annotation.</title>
        <authorList>
            <consortium name="The Broad Institute Genomics Platform"/>
            <consortium name="The Broad Institute Genome Sequencing Center for Infectious Disease"/>
            <person name="Wu L."/>
            <person name="Ma J."/>
        </authorList>
    </citation>
    <scope>NUCLEOTIDE SEQUENCE [LARGE SCALE GENOMIC DNA]</scope>
    <source>
        <strain evidence="4">JCM 16221</strain>
    </source>
</reference>
<organism evidence="3 4">
    <name type="scientific">Saccharopolyspora halophila</name>
    <dbReference type="NCBI Taxonomy" id="405551"/>
    <lineage>
        <taxon>Bacteria</taxon>
        <taxon>Bacillati</taxon>
        <taxon>Actinomycetota</taxon>
        <taxon>Actinomycetes</taxon>
        <taxon>Pseudonocardiales</taxon>
        <taxon>Pseudonocardiaceae</taxon>
        <taxon>Saccharopolyspora</taxon>
    </lineage>
</organism>
<dbReference type="EMBL" id="BAAARA010000004">
    <property type="protein sequence ID" value="GAA2339793.1"/>
    <property type="molecule type" value="Genomic_DNA"/>
</dbReference>
<dbReference type="Pfam" id="PF04149">
    <property type="entry name" value="DUF397"/>
    <property type="match status" value="1"/>
</dbReference>
<proteinExistence type="predicted"/>
<protein>
    <recommendedName>
        <fullName evidence="2">DUF397 domain-containing protein</fullName>
    </recommendedName>
</protein>
<keyword evidence="4" id="KW-1185">Reference proteome</keyword>
<dbReference type="InterPro" id="IPR007278">
    <property type="entry name" value="DUF397"/>
</dbReference>
<accession>A0ABN3FXI9</accession>
<evidence type="ECO:0000256" key="1">
    <source>
        <dbReference type="SAM" id="MobiDB-lite"/>
    </source>
</evidence>
<dbReference type="RefSeq" id="WP_344128196.1">
    <property type="nucleotide sequence ID" value="NZ_BAAARA010000004.1"/>
</dbReference>
<evidence type="ECO:0000313" key="3">
    <source>
        <dbReference type="EMBL" id="GAA2339793.1"/>
    </source>
</evidence>
<comment type="caution">
    <text evidence="3">The sequence shown here is derived from an EMBL/GenBank/DDBJ whole genome shotgun (WGS) entry which is preliminary data.</text>
</comment>